<dbReference type="EMBL" id="QRAL01000018">
    <property type="protein sequence ID" value="RSU55523.1"/>
    <property type="molecule type" value="Genomic_DNA"/>
</dbReference>
<dbReference type="Proteomes" id="UP000219422">
    <property type="component" value="Chromosome"/>
</dbReference>
<dbReference type="AlphaFoldDB" id="A0A084EUT0"/>
<evidence type="ECO:0000313" key="2">
    <source>
        <dbReference type="EMBL" id="AYO80150.1"/>
    </source>
</evidence>
<evidence type="ECO:0000313" key="9">
    <source>
        <dbReference type="Proteomes" id="UP000287401"/>
    </source>
</evidence>
<evidence type="ECO:0000313" key="10">
    <source>
        <dbReference type="Proteomes" id="UP000502611"/>
    </source>
</evidence>
<name>A0A084EUT0_SPHYA</name>
<evidence type="ECO:0000313" key="1">
    <source>
        <dbReference type="EMBL" id="ATI78732.1"/>
    </source>
</evidence>
<dbReference type="Proteomes" id="UP000502611">
    <property type="component" value="Chromosome"/>
</dbReference>
<dbReference type="eggNOG" id="ENOG502ZZNS">
    <property type="taxonomic scope" value="Bacteria"/>
</dbReference>
<proteinExistence type="predicted"/>
<evidence type="ECO:0000313" key="4">
    <source>
        <dbReference type="EMBL" id="QJR00927.1"/>
    </source>
</evidence>
<dbReference type="EMBL" id="CP053021">
    <property type="protein sequence ID" value="QJR00927.1"/>
    <property type="molecule type" value="Genomic_DNA"/>
</dbReference>
<reference evidence="5 9" key="3">
    <citation type="submission" date="2018-07" db="EMBL/GenBank/DDBJ databases">
        <title>Genomic and Epidemiologic Investigation of an Indolent Hospital Outbreak.</title>
        <authorList>
            <person name="Johnson R.C."/>
            <person name="Deming C."/>
            <person name="Conlan S."/>
            <person name="Zellmer C.J."/>
            <person name="Michelin A.V."/>
            <person name="Lee-Lin S."/>
            <person name="Thomas P.J."/>
            <person name="Park M."/>
            <person name="Weingarten R.A."/>
            <person name="Less J."/>
            <person name="Dekker J.P."/>
            <person name="Frank K.M."/>
            <person name="Musser K.A."/>
            <person name="Mcquiston J.R."/>
            <person name="Henderson D.K."/>
            <person name="Lau A.F."/>
            <person name="Palmore T.N."/>
            <person name="Segre J.A."/>
        </authorList>
    </citation>
    <scope>NUCLEOTIDE SEQUENCE [LARGE SCALE GENOMIC DNA]</scope>
    <source>
        <strain evidence="5 9">SK-NIH.Env6_1116</strain>
    </source>
</reference>
<reference evidence="2 8" key="4">
    <citation type="submission" date="2018-10" db="EMBL/GenBank/DDBJ databases">
        <title>Characterization and genome analysis of a novel bacterium Sphingobium yanoikuyae SJTF8 capable of degrading PAHs.</title>
        <authorList>
            <person name="Yin C."/>
            <person name="Xiong W."/>
            <person name="Liang R."/>
        </authorList>
    </citation>
    <scope>NUCLEOTIDE SEQUENCE [LARGE SCALE GENOMIC DNA]</scope>
    <source>
        <strain evidence="2 8">SJTF8</strain>
    </source>
</reference>
<evidence type="ECO:0000313" key="7">
    <source>
        <dbReference type="Proteomes" id="UP000219422"/>
    </source>
</evidence>
<dbReference type="GeneID" id="57775431"/>
<evidence type="ECO:0000313" key="5">
    <source>
        <dbReference type="EMBL" id="RSU55523.1"/>
    </source>
</evidence>
<dbReference type="KEGG" id="sya:A6768_01140"/>
<sequence length="71" mass="7995">MAKMKVDIVDGPIDLGKPGKPRYRTVHKDGKAVKLRVVDADSPQFEAEFLASFRASVRKAREENKAIRDKI</sequence>
<dbReference type="PATRIC" id="fig|13690.10.peg.413"/>
<dbReference type="EMBL" id="CP023741">
    <property type="protein sequence ID" value="ATI78732.1"/>
    <property type="molecule type" value="Genomic_DNA"/>
</dbReference>
<dbReference type="Proteomes" id="UP000287401">
    <property type="component" value="Unassembled WGS sequence"/>
</dbReference>
<reference evidence="4 10" key="5">
    <citation type="submission" date="2020-04" db="EMBL/GenBank/DDBJ databases">
        <title>The Whole Genome Analysis of High salt-tolerant Sphingobium yanoikuyae YC-XJ2 with Aryl organophosphorus flame retardants (aryl-OPFRs)-degrading capacity and characteristics of Related phosphotriesterase.</title>
        <authorList>
            <person name="Li X."/>
        </authorList>
    </citation>
    <scope>NUCLEOTIDE SEQUENCE [LARGE SCALE GENOMIC DNA]</scope>
    <source>
        <strain evidence="4 10">YC-XJ2</strain>
    </source>
</reference>
<dbReference type="EMBL" id="JGVR01000001">
    <property type="protein sequence ID" value="KEZ21722.1"/>
    <property type="molecule type" value="Genomic_DNA"/>
</dbReference>
<dbReference type="Proteomes" id="UP000280708">
    <property type="component" value="Chromosome"/>
</dbReference>
<evidence type="ECO:0000313" key="8">
    <source>
        <dbReference type="Proteomes" id="UP000280708"/>
    </source>
</evidence>
<evidence type="ECO:0000313" key="3">
    <source>
        <dbReference type="EMBL" id="KEZ21722.1"/>
    </source>
</evidence>
<protein>
    <submittedName>
        <fullName evidence="3">Uncharacterized protein</fullName>
    </submittedName>
</protein>
<reference evidence="3 6" key="1">
    <citation type="submission" date="2014-03" db="EMBL/GenBank/DDBJ databases">
        <title>Genome sequence of Sphingobium yanoikuyae B1.</title>
        <authorList>
            <person name="Gan H.M."/>
            <person name="Gan H.Y."/>
            <person name="Savka M.A."/>
        </authorList>
    </citation>
    <scope>NUCLEOTIDE SEQUENCE [LARGE SCALE GENOMIC DNA]</scope>
    <source>
        <strain evidence="3 6">B1</strain>
    </source>
</reference>
<accession>A0A084EUT0</accession>
<organism evidence="3 6">
    <name type="scientific">Sphingobium yanoikuyae</name>
    <name type="common">Sphingomonas yanoikuyae</name>
    <dbReference type="NCBI Taxonomy" id="13690"/>
    <lineage>
        <taxon>Bacteria</taxon>
        <taxon>Pseudomonadati</taxon>
        <taxon>Pseudomonadota</taxon>
        <taxon>Alphaproteobacteria</taxon>
        <taxon>Sphingomonadales</taxon>
        <taxon>Sphingomonadaceae</taxon>
        <taxon>Sphingobium</taxon>
    </lineage>
</organism>
<dbReference type="RefSeq" id="WP_004210716.1">
    <property type="nucleotide sequence ID" value="NZ_CAIGKD010000020.1"/>
</dbReference>
<dbReference type="Proteomes" id="UP000028534">
    <property type="component" value="Unassembled WGS sequence"/>
</dbReference>
<dbReference type="EMBL" id="CP033230">
    <property type="protein sequence ID" value="AYO80150.1"/>
    <property type="molecule type" value="Genomic_DNA"/>
</dbReference>
<evidence type="ECO:0000313" key="6">
    <source>
        <dbReference type="Proteomes" id="UP000028534"/>
    </source>
</evidence>
<gene>
    <name evidence="1" type="ORF">A6768_01140</name>
    <name evidence="3" type="ORF">CP98_00401</name>
    <name evidence="5" type="ORF">DAH51_16450</name>
    <name evidence="2" type="ORF">EBF16_26745</name>
    <name evidence="4" type="ORF">HH800_01155</name>
</gene>
<reference evidence="1 7" key="2">
    <citation type="submission" date="2017-10" db="EMBL/GenBank/DDBJ databases">
        <title>Sphingobium yanoikuyae S72.</title>
        <authorList>
            <person name="Sanchez E."/>
            <person name="Bustos P."/>
            <person name="Mendoza P."/>
            <person name="Guo X."/>
            <person name="Mendoza A."/>
        </authorList>
    </citation>
    <scope>NUCLEOTIDE SEQUENCE [LARGE SCALE GENOMIC DNA]</scope>
    <source>
        <strain evidence="1 7">S72</strain>
    </source>
</reference>